<proteinExistence type="predicted"/>
<reference evidence="2" key="1">
    <citation type="journal article" date="2019" name="Int. J. Syst. Evol. Microbiol.">
        <title>The Global Catalogue of Microorganisms (GCM) 10K type strain sequencing project: providing services to taxonomists for standard genome sequencing and annotation.</title>
        <authorList>
            <consortium name="The Broad Institute Genomics Platform"/>
            <consortium name="The Broad Institute Genome Sequencing Center for Infectious Disease"/>
            <person name="Wu L."/>
            <person name="Ma J."/>
        </authorList>
    </citation>
    <scope>NUCLEOTIDE SEQUENCE [LARGE SCALE GENOMIC DNA]</scope>
    <source>
        <strain evidence="2">CGMCC 1.12769</strain>
    </source>
</reference>
<keyword evidence="2" id="KW-1185">Reference proteome</keyword>
<accession>A0ABQ1YSS5</accession>
<dbReference type="EMBL" id="BMFT01000003">
    <property type="protein sequence ID" value="GGH35130.1"/>
    <property type="molecule type" value="Genomic_DNA"/>
</dbReference>
<protein>
    <submittedName>
        <fullName evidence="1">Uncharacterized protein</fullName>
    </submittedName>
</protein>
<comment type="caution">
    <text evidence="1">The sequence shown here is derived from an EMBL/GenBank/DDBJ whole genome shotgun (WGS) entry which is preliminary data.</text>
</comment>
<dbReference type="Proteomes" id="UP000659344">
    <property type="component" value="Unassembled WGS sequence"/>
</dbReference>
<sequence length="130" mass="14738">MFGYTRFTGNFVGICVQDLSGMGKHAGFDYVYYSEDAPELFDADQNSGNIGRNTNKSRIADLLDNSDTAKILKKHHTGIDTHPMFDVIKSLPWINWANLQWQISRTIRFKIASLNCLVIRNKSDLLSLPI</sequence>
<gene>
    <name evidence="1" type="ORF">GCM10008013_41260</name>
</gene>
<organism evidence="1 2">
    <name type="scientific">Paenibacillus segetis</name>
    <dbReference type="NCBI Taxonomy" id="1325360"/>
    <lineage>
        <taxon>Bacteria</taxon>
        <taxon>Bacillati</taxon>
        <taxon>Bacillota</taxon>
        <taxon>Bacilli</taxon>
        <taxon>Bacillales</taxon>
        <taxon>Paenibacillaceae</taxon>
        <taxon>Paenibacillus</taxon>
    </lineage>
</organism>
<evidence type="ECO:0000313" key="2">
    <source>
        <dbReference type="Proteomes" id="UP000659344"/>
    </source>
</evidence>
<evidence type="ECO:0000313" key="1">
    <source>
        <dbReference type="EMBL" id="GGH35130.1"/>
    </source>
</evidence>
<name>A0ABQ1YSS5_9BACL</name>
<dbReference type="Gene3D" id="2.60.120.200">
    <property type="match status" value="1"/>
</dbReference>